<sequence>QLENTDGPSDAGEEQPSPVDANAEVFGGSSAAASRPVSVATTCSVELGAYGAALEDALAALLDGEERLNASPLPEEGDDQPGAYLAALKEHFHSHEVYP</sequence>
<dbReference type="Proteomes" id="UP000838756">
    <property type="component" value="Unassembled WGS sequence"/>
</dbReference>
<feature type="region of interest" description="Disordered" evidence="1">
    <location>
        <begin position="1"/>
        <end position="35"/>
    </location>
</feature>
<keyword evidence="3" id="KW-1185">Reference proteome</keyword>
<gene>
    <name evidence="2" type="primary">jg1885</name>
    <name evidence="2" type="ORF">PAEG_LOCUS3418</name>
</gene>
<reference evidence="2" key="1">
    <citation type="submission" date="2022-03" db="EMBL/GenBank/DDBJ databases">
        <authorList>
            <person name="Lindestad O."/>
        </authorList>
    </citation>
    <scope>NUCLEOTIDE SEQUENCE</scope>
</reference>
<evidence type="ECO:0000256" key="1">
    <source>
        <dbReference type="SAM" id="MobiDB-lite"/>
    </source>
</evidence>
<feature type="non-terminal residue" evidence="2">
    <location>
        <position position="1"/>
    </location>
</feature>
<dbReference type="AlphaFoldDB" id="A0A8S4QMQ4"/>
<accession>A0A8S4QMQ4</accession>
<evidence type="ECO:0000313" key="3">
    <source>
        <dbReference type="Proteomes" id="UP000838756"/>
    </source>
</evidence>
<organism evidence="2 3">
    <name type="scientific">Pararge aegeria aegeria</name>
    <dbReference type="NCBI Taxonomy" id="348720"/>
    <lineage>
        <taxon>Eukaryota</taxon>
        <taxon>Metazoa</taxon>
        <taxon>Ecdysozoa</taxon>
        <taxon>Arthropoda</taxon>
        <taxon>Hexapoda</taxon>
        <taxon>Insecta</taxon>
        <taxon>Pterygota</taxon>
        <taxon>Neoptera</taxon>
        <taxon>Endopterygota</taxon>
        <taxon>Lepidoptera</taxon>
        <taxon>Glossata</taxon>
        <taxon>Ditrysia</taxon>
        <taxon>Papilionoidea</taxon>
        <taxon>Nymphalidae</taxon>
        <taxon>Satyrinae</taxon>
        <taxon>Satyrini</taxon>
        <taxon>Parargina</taxon>
        <taxon>Pararge</taxon>
    </lineage>
</organism>
<comment type="caution">
    <text evidence="2">The sequence shown here is derived from an EMBL/GenBank/DDBJ whole genome shotgun (WGS) entry which is preliminary data.</text>
</comment>
<proteinExistence type="predicted"/>
<dbReference type="EMBL" id="CAKXAJ010010981">
    <property type="protein sequence ID" value="CAH2211708.1"/>
    <property type="molecule type" value="Genomic_DNA"/>
</dbReference>
<name>A0A8S4QMQ4_9NEOP</name>
<protein>
    <submittedName>
        <fullName evidence="2">Jg1885 protein</fullName>
    </submittedName>
</protein>
<evidence type="ECO:0000313" key="2">
    <source>
        <dbReference type="EMBL" id="CAH2211708.1"/>
    </source>
</evidence>
<feature type="non-terminal residue" evidence="2">
    <location>
        <position position="99"/>
    </location>
</feature>